<evidence type="ECO:0000313" key="3">
    <source>
        <dbReference type="Proteomes" id="UP000192330"/>
    </source>
</evidence>
<gene>
    <name evidence="2" type="ORF">SAMN06295998_101408</name>
</gene>
<evidence type="ECO:0008006" key="4">
    <source>
        <dbReference type="Google" id="ProtNLM"/>
    </source>
</evidence>
<evidence type="ECO:0000313" key="2">
    <source>
        <dbReference type="EMBL" id="SMC45508.1"/>
    </source>
</evidence>
<sequence>MTQIQELERRIVAALDRIGQGVVALDAAQTAEPAAATAHDPEDMAKLQDALENERQANAKLEERVRAIHEKQQGEVHALRAELESKRAAAEQIDRDLQRLRKANDLLRDSNDALRRALEDGMADTDLIDTAMLAELEGLRATRAAETAENRAILAALEPLLIDAANNLNGDNDANVAPKGGV</sequence>
<reference evidence="2 3" key="1">
    <citation type="submission" date="2017-04" db="EMBL/GenBank/DDBJ databases">
        <authorList>
            <person name="Afonso C.L."/>
            <person name="Miller P.J."/>
            <person name="Scott M.A."/>
            <person name="Spackman E."/>
            <person name="Goraichik I."/>
            <person name="Dimitrov K.M."/>
            <person name="Suarez D.L."/>
            <person name="Swayne D.E."/>
        </authorList>
    </citation>
    <scope>NUCLEOTIDE SEQUENCE [LARGE SCALE GENOMIC DNA]</scope>
    <source>
        <strain evidence="2 3">CGMCC 1.12644</strain>
    </source>
</reference>
<proteinExistence type="predicted"/>
<organism evidence="2 3">
    <name type="scientific">Primorskyibacter flagellatus</name>
    <dbReference type="NCBI Taxonomy" id="1387277"/>
    <lineage>
        <taxon>Bacteria</taxon>
        <taxon>Pseudomonadati</taxon>
        <taxon>Pseudomonadota</taxon>
        <taxon>Alphaproteobacteria</taxon>
        <taxon>Rhodobacterales</taxon>
        <taxon>Roseobacteraceae</taxon>
        <taxon>Primorskyibacter</taxon>
    </lineage>
</organism>
<name>A0A1W1ZBV3_9RHOB</name>
<dbReference type="STRING" id="1387277.SAMN06295998_101408"/>
<dbReference type="EMBL" id="FWYD01000001">
    <property type="protein sequence ID" value="SMC45508.1"/>
    <property type="molecule type" value="Genomic_DNA"/>
</dbReference>
<keyword evidence="1" id="KW-0175">Coiled coil</keyword>
<dbReference type="AlphaFoldDB" id="A0A1W1ZBV3"/>
<dbReference type="Proteomes" id="UP000192330">
    <property type="component" value="Unassembled WGS sequence"/>
</dbReference>
<feature type="coiled-coil region" evidence="1">
    <location>
        <begin position="44"/>
        <end position="120"/>
    </location>
</feature>
<evidence type="ECO:0000256" key="1">
    <source>
        <dbReference type="SAM" id="Coils"/>
    </source>
</evidence>
<keyword evidence="3" id="KW-1185">Reference proteome</keyword>
<protein>
    <recommendedName>
        <fullName evidence="4">Colicin transporter</fullName>
    </recommendedName>
</protein>
<accession>A0A1W1ZBV3</accession>
<dbReference type="RefSeq" id="WP_084350122.1">
    <property type="nucleotide sequence ID" value="NZ_FWYD01000001.1"/>
</dbReference>
<dbReference type="OrthoDB" id="7871100at2"/>